<dbReference type="InterPro" id="IPR013078">
    <property type="entry name" value="His_Pase_superF_clade-1"/>
</dbReference>
<dbReference type="RefSeq" id="WP_029874291.1">
    <property type="nucleotide sequence ID" value="NZ_WUEP01000012.1"/>
</dbReference>
<evidence type="ECO:0000313" key="1">
    <source>
        <dbReference type="EMBL" id="NEH92848.1"/>
    </source>
</evidence>
<name>A0A6N9ZJD5_9HYPH</name>
<gene>
    <name evidence="1" type="ORF">GR206_17680</name>
</gene>
<reference evidence="1 2" key="1">
    <citation type="submission" date="2019-12" db="EMBL/GenBank/DDBJ databases">
        <title>Rhizobium genotypes associated with high levels of biological nitrogen fixation by grain legumes in a temperate-maritime cropping system.</title>
        <authorList>
            <person name="Maluk M."/>
            <person name="Francesc Ferrando Molina F."/>
            <person name="Lopez Del Egido L."/>
            <person name="Lafos M."/>
            <person name="Langarica-Fuentes A."/>
            <person name="Gebre Yohannes G."/>
            <person name="Young M.W."/>
            <person name="Martin P."/>
            <person name="Gantlett R."/>
            <person name="Kenicer G."/>
            <person name="Hawes C."/>
            <person name="Begg G.S."/>
            <person name="Quilliam R.S."/>
            <person name="Squire G.R."/>
            <person name="Poole P.S."/>
            <person name="Young P.W."/>
            <person name="Iannetta P.M."/>
            <person name="James E.K."/>
        </authorList>
    </citation>
    <scope>NUCLEOTIDE SEQUENCE [LARGE SCALE GENOMIC DNA]</scope>
    <source>
        <strain evidence="1 2">JHI2449</strain>
    </source>
</reference>
<dbReference type="Gene3D" id="3.40.50.1240">
    <property type="entry name" value="Phosphoglycerate mutase-like"/>
    <property type="match status" value="1"/>
</dbReference>
<dbReference type="AlphaFoldDB" id="A0A6N9ZJD5"/>
<accession>A0A6N9ZJD5</accession>
<dbReference type="CDD" id="cd07067">
    <property type="entry name" value="HP_PGM_like"/>
    <property type="match status" value="1"/>
</dbReference>
<proteinExistence type="predicted"/>
<dbReference type="Proteomes" id="UP000468864">
    <property type="component" value="Unassembled WGS sequence"/>
</dbReference>
<dbReference type="InterPro" id="IPR029033">
    <property type="entry name" value="His_PPase_superfam"/>
</dbReference>
<evidence type="ECO:0000313" key="2">
    <source>
        <dbReference type="Proteomes" id="UP000468864"/>
    </source>
</evidence>
<organism evidence="1 2">
    <name type="scientific">Rhizobium laguerreae</name>
    <dbReference type="NCBI Taxonomy" id="1076926"/>
    <lineage>
        <taxon>Bacteria</taxon>
        <taxon>Pseudomonadati</taxon>
        <taxon>Pseudomonadota</taxon>
        <taxon>Alphaproteobacteria</taxon>
        <taxon>Hyphomicrobiales</taxon>
        <taxon>Rhizobiaceae</taxon>
        <taxon>Rhizobium/Agrobacterium group</taxon>
        <taxon>Rhizobium</taxon>
    </lineage>
</organism>
<sequence length="191" mass="20853">MESRIVLVRHSIPSIEGGTPTIDWSLSAAGKAAAIELGKCLSGFRVKEMLSSPEKKAHQTAALIADRLALPVCLDFDLREHGRSKVGYIARTDFEAGITRLLEHPHLLTFGDESADAVFNRMDQAVARARRAQPSGDLMIVTHGTAMSIYAARVLRVDPLAFWRSLSMPTAVVLNGNEMKVIDVRDTSTGR</sequence>
<protein>
    <submittedName>
        <fullName evidence="1">Histidine phosphatase family protein</fullName>
    </submittedName>
</protein>
<dbReference type="SMART" id="SM00855">
    <property type="entry name" value="PGAM"/>
    <property type="match status" value="1"/>
</dbReference>
<dbReference type="Pfam" id="PF00300">
    <property type="entry name" value="His_Phos_1"/>
    <property type="match status" value="1"/>
</dbReference>
<dbReference type="SUPFAM" id="SSF53254">
    <property type="entry name" value="Phosphoglycerate mutase-like"/>
    <property type="match status" value="1"/>
</dbReference>
<comment type="caution">
    <text evidence="1">The sequence shown here is derived from an EMBL/GenBank/DDBJ whole genome shotgun (WGS) entry which is preliminary data.</text>
</comment>
<dbReference type="EMBL" id="WUEP01000012">
    <property type="protein sequence ID" value="NEH92848.1"/>
    <property type="molecule type" value="Genomic_DNA"/>
</dbReference>